<dbReference type="EMBL" id="DPRK01000179">
    <property type="protein sequence ID" value="HCY82094.1"/>
    <property type="molecule type" value="Genomic_DNA"/>
</dbReference>
<reference evidence="2 3" key="1">
    <citation type="journal article" date="2018" name="Nat. Biotechnol.">
        <title>A standardized bacterial taxonomy based on genome phylogeny substantially revises the tree of life.</title>
        <authorList>
            <person name="Parks D.H."/>
            <person name="Chuvochina M."/>
            <person name="Waite D.W."/>
            <person name="Rinke C."/>
            <person name="Skarshewski A."/>
            <person name="Chaumeil P.A."/>
            <person name="Hugenholtz P."/>
        </authorList>
    </citation>
    <scope>NUCLEOTIDE SEQUENCE [LARGE SCALE GENOMIC DNA]</scope>
    <source>
        <strain evidence="2">UBA10227</strain>
    </source>
</reference>
<feature type="chain" id="PRO_5017537095" description="Tetratricopeptide repeat protein" evidence="1">
    <location>
        <begin position="30"/>
        <end position="242"/>
    </location>
</feature>
<feature type="signal peptide" evidence="1">
    <location>
        <begin position="1"/>
        <end position="29"/>
    </location>
</feature>
<protein>
    <recommendedName>
        <fullName evidence="4">Tetratricopeptide repeat protein</fullName>
    </recommendedName>
</protein>
<dbReference type="Pfam" id="PF13181">
    <property type="entry name" value="TPR_8"/>
    <property type="match status" value="1"/>
</dbReference>
<dbReference type="InterPro" id="IPR011990">
    <property type="entry name" value="TPR-like_helical_dom_sf"/>
</dbReference>
<organism evidence="2 3">
    <name type="scientific">Xanthomarina gelatinilytica</name>
    <dbReference type="NCBI Taxonomy" id="1137281"/>
    <lineage>
        <taxon>Bacteria</taxon>
        <taxon>Pseudomonadati</taxon>
        <taxon>Bacteroidota</taxon>
        <taxon>Flavobacteriia</taxon>
        <taxon>Flavobacteriales</taxon>
        <taxon>Flavobacteriaceae</taxon>
        <taxon>Xanthomarina</taxon>
    </lineage>
</organism>
<sequence>MSQTIRIKPLLILRLSILVWVLHSAMAYAQNPKSAQANTSDSQPQAEKDYDYEAYFKDYIAKEIDIEKSTDTSLKIQHYYNNSSKFYGLGLYNQSIKLSRKGIALDSDFNNLKSPHFTLLSYTNIAKSQNALGLHDEAKSTYKTILKIAEKVNIRRVAAACNNLALHYFEYDKELDSALIYFKRAQEIMTTNDVDGMDLLGFINGNIADILVKKQDYTSALPYYKNNYYNFFSPNATESRLK</sequence>
<evidence type="ECO:0008006" key="4">
    <source>
        <dbReference type="Google" id="ProtNLM"/>
    </source>
</evidence>
<dbReference type="SUPFAM" id="SSF48452">
    <property type="entry name" value="TPR-like"/>
    <property type="match status" value="1"/>
</dbReference>
<evidence type="ECO:0000313" key="3">
    <source>
        <dbReference type="Proteomes" id="UP000263268"/>
    </source>
</evidence>
<dbReference type="Proteomes" id="UP000263268">
    <property type="component" value="Unassembled WGS sequence"/>
</dbReference>
<evidence type="ECO:0000256" key="1">
    <source>
        <dbReference type="SAM" id="SignalP"/>
    </source>
</evidence>
<dbReference type="AlphaFoldDB" id="A0A3D6BT81"/>
<feature type="non-terminal residue" evidence="2">
    <location>
        <position position="242"/>
    </location>
</feature>
<dbReference type="SMART" id="SM00028">
    <property type="entry name" value="TPR"/>
    <property type="match status" value="3"/>
</dbReference>
<evidence type="ECO:0000313" key="2">
    <source>
        <dbReference type="EMBL" id="HCY82094.1"/>
    </source>
</evidence>
<proteinExistence type="predicted"/>
<gene>
    <name evidence="2" type="ORF">DHV22_11075</name>
</gene>
<accession>A0A3D6BT81</accession>
<name>A0A3D6BT81_9FLAO</name>
<dbReference type="InterPro" id="IPR019734">
    <property type="entry name" value="TPR_rpt"/>
</dbReference>
<keyword evidence="1" id="KW-0732">Signal</keyword>
<comment type="caution">
    <text evidence="2">The sequence shown here is derived from an EMBL/GenBank/DDBJ whole genome shotgun (WGS) entry which is preliminary data.</text>
</comment>
<dbReference type="Gene3D" id="1.25.40.10">
    <property type="entry name" value="Tetratricopeptide repeat domain"/>
    <property type="match status" value="1"/>
</dbReference>